<dbReference type="InterPro" id="IPR040122">
    <property type="entry name" value="Importin_beta"/>
</dbReference>
<comment type="subcellular location">
    <subcellularLocation>
        <location evidence="1">Cytoplasm</location>
    </subcellularLocation>
</comment>
<evidence type="ECO:0000256" key="2">
    <source>
        <dbReference type="ARBA" id="ARBA00022448"/>
    </source>
</evidence>
<dbReference type="InterPro" id="IPR011989">
    <property type="entry name" value="ARM-like"/>
</dbReference>
<dbReference type="Gramene" id="CDF77580">
    <property type="protein sequence ID" value="CDF77580"/>
    <property type="gene ID" value="CHC_T00000604001"/>
</dbReference>
<accession>S0F325</accession>
<feature type="compositionally biased region" description="Basic and acidic residues" evidence="7">
    <location>
        <begin position="1"/>
        <end position="11"/>
    </location>
</feature>
<feature type="compositionally biased region" description="Acidic residues" evidence="7">
    <location>
        <begin position="103"/>
        <end position="114"/>
    </location>
</feature>
<keyword evidence="3" id="KW-0963">Cytoplasm</keyword>
<dbReference type="InterPro" id="IPR016024">
    <property type="entry name" value="ARM-type_fold"/>
</dbReference>
<dbReference type="PANTHER" id="PTHR10527">
    <property type="entry name" value="IMPORTIN BETA"/>
    <property type="match status" value="1"/>
</dbReference>
<dbReference type="PhylomeDB" id="S0F325"/>
<feature type="compositionally biased region" description="Basic and acidic residues" evidence="7">
    <location>
        <begin position="21"/>
        <end position="30"/>
    </location>
</feature>
<dbReference type="STRING" id="2769.S0F325"/>
<reference evidence="9" key="1">
    <citation type="journal article" date="2013" name="Proc. Natl. Acad. Sci. U.S.A.">
        <title>Genome structure and metabolic features in the red seaweed Chondrus crispus shed light on evolution of the Archaeplastida.</title>
        <authorList>
            <person name="Collen J."/>
            <person name="Porcel B."/>
            <person name="Carre W."/>
            <person name="Ball S.G."/>
            <person name="Chaparro C."/>
            <person name="Tonon T."/>
            <person name="Barbeyron T."/>
            <person name="Michel G."/>
            <person name="Noel B."/>
            <person name="Valentin K."/>
            <person name="Elias M."/>
            <person name="Artiguenave F."/>
            <person name="Arun A."/>
            <person name="Aury J.M."/>
            <person name="Barbosa-Neto J.F."/>
            <person name="Bothwell J.H."/>
            <person name="Bouget F.Y."/>
            <person name="Brillet L."/>
            <person name="Cabello-Hurtado F."/>
            <person name="Capella-Gutierrez S."/>
            <person name="Charrier B."/>
            <person name="Cladiere L."/>
            <person name="Cock J.M."/>
            <person name="Coelho S.M."/>
            <person name="Colleoni C."/>
            <person name="Czjzek M."/>
            <person name="Da Silva C."/>
            <person name="Delage L."/>
            <person name="Denoeud F."/>
            <person name="Deschamps P."/>
            <person name="Dittami S.M."/>
            <person name="Gabaldon T."/>
            <person name="Gachon C.M."/>
            <person name="Groisillier A."/>
            <person name="Herve C."/>
            <person name="Jabbari K."/>
            <person name="Katinka M."/>
            <person name="Kloareg B."/>
            <person name="Kowalczyk N."/>
            <person name="Labadie K."/>
            <person name="Leblanc C."/>
            <person name="Lopez P.J."/>
            <person name="McLachlan D.H."/>
            <person name="Meslet-Cladiere L."/>
            <person name="Moustafa A."/>
            <person name="Nehr Z."/>
            <person name="Nyvall Collen P."/>
            <person name="Panaud O."/>
            <person name="Partensky F."/>
            <person name="Poulain J."/>
            <person name="Rensing S.A."/>
            <person name="Rousvoal S."/>
            <person name="Samson G."/>
            <person name="Symeonidi A."/>
            <person name="Weissenbach J."/>
            <person name="Zambounis A."/>
            <person name="Wincker P."/>
            <person name="Boyen C."/>
        </authorList>
    </citation>
    <scope>NUCLEOTIDE SEQUENCE [LARGE SCALE GENOMIC DNA]</scope>
    <source>
        <strain evidence="9">cv. Stackhouse</strain>
    </source>
</reference>
<keyword evidence="5" id="KW-0653">Protein transport</keyword>
<evidence type="ECO:0000313" key="8">
    <source>
        <dbReference type="EMBL" id="CDF77580.1"/>
    </source>
</evidence>
<evidence type="ECO:0000256" key="4">
    <source>
        <dbReference type="ARBA" id="ARBA00022737"/>
    </source>
</evidence>
<evidence type="ECO:0000256" key="6">
    <source>
        <dbReference type="PROSITE-ProRule" id="PRU00103"/>
    </source>
</evidence>
<evidence type="ECO:0000256" key="3">
    <source>
        <dbReference type="ARBA" id="ARBA00022490"/>
    </source>
</evidence>
<dbReference type="GO" id="GO:0005737">
    <property type="term" value="C:cytoplasm"/>
    <property type="evidence" value="ECO:0007669"/>
    <property type="project" value="UniProtKB-SubCell"/>
</dbReference>
<dbReference type="RefSeq" id="XP_005718081.1">
    <property type="nucleotide sequence ID" value="XM_005718024.1"/>
</dbReference>
<dbReference type="Pfam" id="PF13513">
    <property type="entry name" value="HEAT_EZ"/>
    <property type="match status" value="1"/>
</dbReference>
<evidence type="ECO:0000256" key="7">
    <source>
        <dbReference type="SAM" id="MobiDB-lite"/>
    </source>
</evidence>
<dbReference type="Gene3D" id="1.25.10.10">
    <property type="entry name" value="Leucine-rich Repeat Variant"/>
    <property type="match status" value="1"/>
</dbReference>
<evidence type="ECO:0000256" key="1">
    <source>
        <dbReference type="ARBA" id="ARBA00004496"/>
    </source>
</evidence>
<dbReference type="PROSITE" id="PS50077">
    <property type="entry name" value="HEAT_REPEAT"/>
    <property type="match status" value="1"/>
</dbReference>
<dbReference type="InterPro" id="IPR021133">
    <property type="entry name" value="HEAT_type_2"/>
</dbReference>
<dbReference type="EMBL" id="HG001902">
    <property type="protein sequence ID" value="CDF77580.1"/>
    <property type="molecule type" value="Genomic_DNA"/>
</dbReference>
<dbReference type="GO" id="GO:0006606">
    <property type="term" value="P:protein import into nucleus"/>
    <property type="evidence" value="ECO:0007669"/>
    <property type="project" value="InterPro"/>
</dbReference>
<feature type="compositionally biased region" description="Polar residues" evidence="7">
    <location>
        <begin position="66"/>
        <end position="77"/>
    </location>
</feature>
<protein>
    <recommendedName>
        <fullName evidence="10">Importin N-terminal domain-containing protein</fullName>
    </recommendedName>
</protein>
<dbReference type="KEGG" id="ccp:CHC_T00000604001"/>
<evidence type="ECO:0000313" key="9">
    <source>
        <dbReference type="Proteomes" id="UP000012073"/>
    </source>
</evidence>
<keyword evidence="2" id="KW-0813">Transport</keyword>
<proteinExistence type="predicted"/>
<keyword evidence="4" id="KW-0677">Repeat</keyword>
<dbReference type="Proteomes" id="UP000012073">
    <property type="component" value="Unassembled WGS sequence"/>
</dbReference>
<dbReference type="AlphaFoldDB" id="S0F325"/>
<organism evidence="8 9">
    <name type="scientific">Chondrus crispus</name>
    <name type="common">Carrageen Irish moss</name>
    <name type="synonym">Polymorpha crispa</name>
    <dbReference type="NCBI Taxonomy" id="2769"/>
    <lineage>
        <taxon>Eukaryota</taxon>
        <taxon>Rhodophyta</taxon>
        <taxon>Florideophyceae</taxon>
        <taxon>Rhodymeniophycidae</taxon>
        <taxon>Gigartinales</taxon>
        <taxon>Gigartinaceae</taxon>
        <taxon>Chondrus</taxon>
    </lineage>
</organism>
<dbReference type="OrthoDB" id="951172at2759"/>
<dbReference type="OMA" id="ACDFWVQ"/>
<keyword evidence="9" id="KW-1185">Reference proteome</keyword>
<evidence type="ECO:0000256" key="5">
    <source>
        <dbReference type="ARBA" id="ARBA00022927"/>
    </source>
</evidence>
<evidence type="ECO:0008006" key="10">
    <source>
        <dbReference type="Google" id="ProtNLM"/>
    </source>
</evidence>
<feature type="region of interest" description="Disordered" evidence="7">
    <location>
        <begin position="1"/>
        <end position="123"/>
    </location>
</feature>
<name>S0F325_CHOCR</name>
<sequence>MVYSSFEKETIDAAAGPDDLVPDRPEDMRPRFHQPKFRDTNGNAGAMEGEVDHALKGSSPEAMYNPRTNENIMNGSSRVPMGAVEGVKGAQDGFGNDSHDGGNDDDDDDDGEGGYEDRDADGTEWNLRRGSAAALDSLSTLFADELLDALQPVLQDKLTDGENWEQRECGVLALGAIAEGCYGGMSHHMRNIFPFLMRLASDSHYMVRCISCWTLSRYAKWIISEHDDASYQQLLKLLLDRMLDRNKVVQKASCSALATLEEETGPLLTSYLTPILRTLKVAFERYQQSNRIALYDVVCGLADAVGSELAIPDYLNKLMPLLISQWNSVGDTHLSMLPILECLGVVFRSIGVRSQQFAANIFSRCANIMDIVYSRESHGERDDAHVEFLISSLDLMCSLAEALGASVDPFVAKSGNGAKPLLPLLFVAMRDNRAEVRQSAFALLGELARARIPSLIPALSEYVKFSVDALDPEYMSVSNNATWALGELIMMAGFLPPNVPIDRETIQRVLLERAVDPLILVVNSTQLNKTLLENSAITLGRLGLVMPDAMSVRLGVFAKAVFSHLRNIRDDVDKEQAFHGMNSMVRVNPGAVLECFVYYVDAIASWYQCKPDLEMEFATILGGFKTSLGDRWAGLCKTLPPTLQKLLKERFRL</sequence>
<dbReference type="GeneID" id="17325797"/>
<feature type="repeat" description="HEAT" evidence="6">
    <location>
        <begin position="421"/>
        <end position="459"/>
    </location>
</feature>
<gene>
    <name evidence="8" type="ORF">CHC_T00000604001</name>
</gene>
<dbReference type="SUPFAM" id="SSF48371">
    <property type="entry name" value="ARM repeat"/>
    <property type="match status" value="1"/>
</dbReference>